<keyword evidence="1" id="KW-1133">Transmembrane helix</keyword>
<organism evidence="2">
    <name type="scientific">Anguilla anguilla</name>
    <name type="common">European freshwater eel</name>
    <name type="synonym">Muraena anguilla</name>
    <dbReference type="NCBI Taxonomy" id="7936"/>
    <lineage>
        <taxon>Eukaryota</taxon>
        <taxon>Metazoa</taxon>
        <taxon>Chordata</taxon>
        <taxon>Craniata</taxon>
        <taxon>Vertebrata</taxon>
        <taxon>Euteleostomi</taxon>
        <taxon>Actinopterygii</taxon>
        <taxon>Neopterygii</taxon>
        <taxon>Teleostei</taxon>
        <taxon>Anguilliformes</taxon>
        <taxon>Anguillidae</taxon>
        <taxon>Anguilla</taxon>
    </lineage>
</organism>
<keyword evidence="1" id="KW-0472">Membrane</keyword>
<protein>
    <submittedName>
        <fullName evidence="2">Uncharacterized protein</fullName>
    </submittedName>
</protein>
<feature type="transmembrane region" description="Helical" evidence="1">
    <location>
        <begin position="24"/>
        <end position="49"/>
    </location>
</feature>
<dbReference type="EMBL" id="GBXM01044585">
    <property type="protein sequence ID" value="JAH63992.1"/>
    <property type="molecule type" value="Transcribed_RNA"/>
</dbReference>
<evidence type="ECO:0000313" key="2">
    <source>
        <dbReference type="EMBL" id="JAH63992.1"/>
    </source>
</evidence>
<reference evidence="2" key="2">
    <citation type="journal article" date="2015" name="Fish Shellfish Immunol.">
        <title>Early steps in the European eel (Anguilla anguilla)-Vibrio vulnificus interaction in the gills: Role of the RtxA13 toxin.</title>
        <authorList>
            <person name="Callol A."/>
            <person name="Pajuelo D."/>
            <person name="Ebbesson L."/>
            <person name="Teles M."/>
            <person name="MacKenzie S."/>
            <person name="Amaro C."/>
        </authorList>
    </citation>
    <scope>NUCLEOTIDE SEQUENCE</scope>
</reference>
<sequence>MEMVCISDTWQYYRPKGVWIRSRVILLMCVLLKEIIANLIFKVFLQVYLTDTFSLDKLQKSIAIYVNVGLSGLG</sequence>
<reference evidence="2" key="1">
    <citation type="submission" date="2014-11" db="EMBL/GenBank/DDBJ databases">
        <authorList>
            <person name="Amaro Gonzalez C."/>
        </authorList>
    </citation>
    <scope>NUCLEOTIDE SEQUENCE</scope>
</reference>
<evidence type="ECO:0000256" key="1">
    <source>
        <dbReference type="SAM" id="Phobius"/>
    </source>
</evidence>
<dbReference type="AlphaFoldDB" id="A0A0E9UDZ3"/>
<accession>A0A0E9UDZ3</accession>
<proteinExistence type="predicted"/>
<keyword evidence="1" id="KW-0812">Transmembrane</keyword>
<name>A0A0E9UDZ3_ANGAN</name>